<feature type="compositionally biased region" description="Basic and acidic residues" evidence="1">
    <location>
        <begin position="178"/>
        <end position="189"/>
    </location>
</feature>
<evidence type="ECO:0000256" key="1">
    <source>
        <dbReference type="SAM" id="MobiDB-lite"/>
    </source>
</evidence>
<dbReference type="PANTHER" id="PTHR33564">
    <property type="entry name" value="TRANSMEMBRANE PROTEIN"/>
    <property type="match status" value="1"/>
</dbReference>
<keyword evidence="4" id="KW-1185">Reference proteome</keyword>
<sequence>MVRARRSRDREAAARPWWKLVVGRRGPAGLIAMKRSGSCSGEGSCLGLVVMAVVSTGIILISYHLHRRLEADMKVKIGEGAANLQQDRRRRRPRGAKKVIKKVRFADYVVEPSSNNEEYRRRVWSSSPSSSTTTTITSGAAVDAETLSLSLGPPPRKGDALLALPAPTHAMRRRTRRLPPEADARRQRA</sequence>
<keyword evidence="2" id="KW-1133">Transmembrane helix</keyword>
<dbReference type="AlphaFoldDB" id="A0A8T0V8D3"/>
<feature type="region of interest" description="Disordered" evidence="1">
    <location>
        <begin position="120"/>
        <end position="139"/>
    </location>
</feature>
<feature type="compositionally biased region" description="Low complexity" evidence="1">
    <location>
        <begin position="125"/>
        <end position="138"/>
    </location>
</feature>
<proteinExistence type="predicted"/>
<feature type="region of interest" description="Disordered" evidence="1">
    <location>
        <begin position="148"/>
        <end position="189"/>
    </location>
</feature>
<evidence type="ECO:0000313" key="4">
    <source>
        <dbReference type="Proteomes" id="UP000823388"/>
    </source>
</evidence>
<keyword evidence="2" id="KW-0812">Transmembrane</keyword>
<dbReference type="PANTHER" id="PTHR33564:SF8">
    <property type="entry name" value="TRANSMEMBRANE PROTEIN"/>
    <property type="match status" value="1"/>
</dbReference>
<protein>
    <submittedName>
        <fullName evidence="3">Uncharacterized protein</fullName>
    </submittedName>
</protein>
<organism evidence="3 4">
    <name type="scientific">Panicum virgatum</name>
    <name type="common">Blackwell switchgrass</name>
    <dbReference type="NCBI Taxonomy" id="38727"/>
    <lineage>
        <taxon>Eukaryota</taxon>
        <taxon>Viridiplantae</taxon>
        <taxon>Streptophyta</taxon>
        <taxon>Embryophyta</taxon>
        <taxon>Tracheophyta</taxon>
        <taxon>Spermatophyta</taxon>
        <taxon>Magnoliopsida</taxon>
        <taxon>Liliopsida</taxon>
        <taxon>Poales</taxon>
        <taxon>Poaceae</taxon>
        <taxon>PACMAD clade</taxon>
        <taxon>Panicoideae</taxon>
        <taxon>Panicodae</taxon>
        <taxon>Paniceae</taxon>
        <taxon>Panicinae</taxon>
        <taxon>Panicum</taxon>
        <taxon>Panicum sect. Hiantes</taxon>
    </lineage>
</organism>
<reference evidence="3" key="1">
    <citation type="submission" date="2020-05" db="EMBL/GenBank/DDBJ databases">
        <title>WGS assembly of Panicum virgatum.</title>
        <authorList>
            <person name="Lovell J.T."/>
            <person name="Jenkins J."/>
            <person name="Shu S."/>
            <person name="Juenger T.E."/>
            <person name="Schmutz J."/>
        </authorList>
    </citation>
    <scope>NUCLEOTIDE SEQUENCE</scope>
    <source>
        <strain evidence="3">AP13</strain>
    </source>
</reference>
<evidence type="ECO:0000256" key="2">
    <source>
        <dbReference type="SAM" id="Phobius"/>
    </source>
</evidence>
<comment type="caution">
    <text evidence="3">The sequence shown here is derived from an EMBL/GenBank/DDBJ whole genome shotgun (WGS) entry which is preliminary data.</text>
</comment>
<name>A0A8T0V8D3_PANVG</name>
<feature type="transmembrane region" description="Helical" evidence="2">
    <location>
        <begin position="43"/>
        <end position="65"/>
    </location>
</feature>
<accession>A0A8T0V8D3</accession>
<dbReference type="EMBL" id="CM029041">
    <property type="protein sequence ID" value="KAG2630848.1"/>
    <property type="molecule type" value="Genomic_DNA"/>
</dbReference>
<evidence type="ECO:0000313" key="3">
    <source>
        <dbReference type="EMBL" id="KAG2630848.1"/>
    </source>
</evidence>
<keyword evidence="2" id="KW-0472">Membrane</keyword>
<gene>
    <name evidence="3" type="ORF">PVAP13_3KG553500</name>
</gene>
<dbReference type="Proteomes" id="UP000823388">
    <property type="component" value="Chromosome 3K"/>
</dbReference>